<dbReference type="GO" id="GO:0016853">
    <property type="term" value="F:isomerase activity"/>
    <property type="evidence" value="ECO:0007669"/>
    <property type="project" value="UniProtKB-KW"/>
</dbReference>
<dbReference type="AlphaFoldDB" id="A0AA35ZKB1"/>
<reference evidence="5" key="1">
    <citation type="submission" date="2023-04" db="EMBL/GenBank/DDBJ databases">
        <authorList>
            <person name="Vijverberg K."/>
            <person name="Xiong W."/>
            <person name="Schranz E."/>
        </authorList>
    </citation>
    <scope>NUCLEOTIDE SEQUENCE</scope>
</reference>
<accession>A0AA35ZKB1</accession>
<sequence>MNSLDIKVVGKPKWFVKKLHQFLHVWMLREYLNLDLRSTNVPKKVEYDIKRLIDDFIFICSFSGNDSLPYMPTLEIHEGGNDLLIHVYKQEFKNLRGYLVNMEKVELGTPRWRKRYYKYKFSAETKANMENTRKEIATAYAIAVSKEIATAFPDRTFISLVVDLLTKNGRNGSKPKPDNMVLPVIEESRRVANLMPQGKTIAMTDEEIVEMVLFPVVNEACRVLKEKFVLKASDLAIASVLGMSFPSYSDGIVFWADVVGSKHIYTSLKKWSEKYGNFYKSSRFLEERAMNGVPLKKRYYVWGIRVGFNYVALNQGDKGKLGVTTNLERRGVGNVDMMELRRLKMVMVAAGGNGCKWPEDAAVMYRGGMKRVAIKKRRVFLL</sequence>
<dbReference type="GO" id="GO:0003857">
    <property type="term" value="F:(3S)-3-hydroxyacyl-CoA dehydrogenase (NAD+) activity"/>
    <property type="evidence" value="ECO:0007669"/>
    <property type="project" value="TreeGrafter"/>
</dbReference>
<dbReference type="InterPro" id="IPR041412">
    <property type="entry name" value="Xrn1_helical"/>
</dbReference>
<dbReference type="PANTHER" id="PTHR23309">
    <property type="entry name" value="3-HYDROXYACYL-COA DEHYROGENASE"/>
    <property type="match status" value="1"/>
</dbReference>
<keyword evidence="2" id="KW-0456">Lyase</keyword>
<keyword evidence="1" id="KW-0413">Isomerase</keyword>
<evidence type="ECO:0000256" key="3">
    <source>
        <dbReference type="ARBA" id="ARBA00023268"/>
    </source>
</evidence>
<dbReference type="InterPro" id="IPR008927">
    <property type="entry name" value="6-PGluconate_DH-like_C_sf"/>
</dbReference>
<dbReference type="Proteomes" id="UP001177003">
    <property type="component" value="Chromosome 7"/>
</dbReference>
<dbReference type="SUPFAM" id="SSF48179">
    <property type="entry name" value="6-phosphogluconate dehydrogenase C-terminal domain-like"/>
    <property type="match status" value="1"/>
</dbReference>
<dbReference type="Gene3D" id="1.10.1040.50">
    <property type="match status" value="1"/>
</dbReference>
<proteinExistence type="predicted"/>
<protein>
    <recommendedName>
        <fullName evidence="4">Xrn1 helical domain-containing protein</fullName>
    </recommendedName>
</protein>
<name>A0AA35ZKB1_LACSI</name>
<keyword evidence="6" id="KW-1185">Reference proteome</keyword>
<evidence type="ECO:0000313" key="6">
    <source>
        <dbReference type="Proteomes" id="UP001177003"/>
    </source>
</evidence>
<keyword evidence="3" id="KW-0511">Multifunctional enzyme</keyword>
<evidence type="ECO:0000313" key="5">
    <source>
        <dbReference type="EMBL" id="CAI9293462.1"/>
    </source>
</evidence>
<evidence type="ECO:0000259" key="4">
    <source>
        <dbReference type="Pfam" id="PF17846"/>
    </source>
</evidence>
<dbReference type="PANTHER" id="PTHR23309:SF49">
    <property type="entry name" value="PEROXISOMAL BIFUNCTIONAL ENZYME"/>
    <property type="match status" value="1"/>
</dbReference>
<evidence type="ECO:0000256" key="2">
    <source>
        <dbReference type="ARBA" id="ARBA00023239"/>
    </source>
</evidence>
<gene>
    <name evidence="5" type="ORF">LSALG_LOCUS32486</name>
</gene>
<dbReference type="Pfam" id="PF17846">
    <property type="entry name" value="XRN_M"/>
    <property type="match status" value="1"/>
</dbReference>
<dbReference type="GO" id="GO:0005777">
    <property type="term" value="C:peroxisome"/>
    <property type="evidence" value="ECO:0007669"/>
    <property type="project" value="TreeGrafter"/>
</dbReference>
<organism evidence="5 6">
    <name type="scientific">Lactuca saligna</name>
    <name type="common">Willowleaf lettuce</name>
    <dbReference type="NCBI Taxonomy" id="75948"/>
    <lineage>
        <taxon>Eukaryota</taxon>
        <taxon>Viridiplantae</taxon>
        <taxon>Streptophyta</taxon>
        <taxon>Embryophyta</taxon>
        <taxon>Tracheophyta</taxon>
        <taxon>Spermatophyta</taxon>
        <taxon>Magnoliopsida</taxon>
        <taxon>eudicotyledons</taxon>
        <taxon>Gunneridae</taxon>
        <taxon>Pentapetalae</taxon>
        <taxon>asterids</taxon>
        <taxon>campanulids</taxon>
        <taxon>Asterales</taxon>
        <taxon>Asteraceae</taxon>
        <taxon>Cichorioideae</taxon>
        <taxon>Cichorieae</taxon>
        <taxon>Lactucinae</taxon>
        <taxon>Lactuca</taxon>
    </lineage>
</organism>
<dbReference type="EMBL" id="OX465083">
    <property type="protein sequence ID" value="CAI9293462.1"/>
    <property type="molecule type" value="Genomic_DNA"/>
</dbReference>
<dbReference type="GO" id="GO:0016829">
    <property type="term" value="F:lyase activity"/>
    <property type="evidence" value="ECO:0007669"/>
    <property type="project" value="UniProtKB-KW"/>
</dbReference>
<evidence type="ECO:0000256" key="1">
    <source>
        <dbReference type="ARBA" id="ARBA00023235"/>
    </source>
</evidence>
<feature type="domain" description="Xrn1 helical" evidence="4">
    <location>
        <begin position="47"/>
        <end position="107"/>
    </location>
</feature>
<dbReference type="GO" id="GO:0006635">
    <property type="term" value="P:fatty acid beta-oxidation"/>
    <property type="evidence" value="ECO:0007669"/>
    <property type="project" value="TreeGrafter"/>
</dbReference>